<keyword evidence="1" id="KW-0472">Membrane</keyword>
<dbReference type="EMBL" id="UHDZ01000001">
    <property type="protein sequence ID" value="SUM72291.1"/>
    <property type="molecule type" value="Genomic_DNA"/>
</dbReference>
<evidence type="ECO:0000313" key="4">
    <source>
        <dbReference type="Proteomes" id="UP000255425"/>
    </source>
</evidence>
<protein>
    <submittedName>
        <fullName evidence="3">Thermonuclease</fullName>
        <ecNumber evidence="3">3.1.31.1</ecNumber>
    </submittedName>
</protein>
<feature type="domain" description="TNase-like" evidence="2">
    <location>
        <begin position="64"/>
        <end position="158"/>
    </location>
</feature>
<proteinExistence type="predicted"/>
<dbReference type="GO" id="GO:1990599">
    <property type="term" value="F:3' overhang single-stranded DNA endodeoxyribonuclease activity"/>
    <property type="evidence" value="ECO:0007669"/>
    <property type="project" value="UniProtKB-EC"/>
</dbReference>
<evidence type="ECO:0000259" key="2">
    <source>
        <dbReference type="PROSITE" id="PS50830"/>
    </source>
</evidence>
<dbReference type="Gene3D" id="2.40.50.90">
    <property type="match status" value="1"/>
</dbReference>
<keyword evidence="4" id="KW-1185">Reference proteome</keyword>
<dbReference type="SMART" id="SM00318">
    <property type="entry name" value="SNc"/>
    <property type="match status" value="1"/>
</dbReference>
<dbReference type="Pfam" id="PF00565">
    <property type="entry name" value="SNase"/>
    <property type="match status" value="1"/>
</dbReference>
<dbReference type="EC" id="3.1.31.1" evidence="3"/>
<keyword evidence="1" id="KW-0812">Transmembrane</keyword>
<evidence type="ECO:0000313" key="3">
    <source>
        <dbReference type="EMBL" id="SUM72291.1"/>
    </source>
</evidence>
<dbReference type="Proteomes" id="UP000255425">
    <property type="component" value="Unassembled WGS sequence"/>
</dbReference>
<feature type="transmembrane region" description="Helical" evidence="1">
    <location>
        <begin position="33"/>
        <end position="50"/>
    </location>
</feature>
<gene>
    <name evidence="3" type="primary">nuc_2</name>
    <name evidence="3" type="ORF">NCTC11807_01832</name>
</gene>
<keyword evidence="1" id="KW-1133">Transmembrane helix</keyword>
<accession>A0A380H6Z4</accession>
<dbReference type="SUPFAM" id="SSF50199">
    <property type="entry name" value="Staphylococcal nuclease"/>
    <property type="match status" value="1"/>
</dbReference>
<keyword evidence="3" id="KW-0378">Hydrolase</keyword>
<dbReference type="InterPro" id="IPR035437">
    <property type="entry name" value="SNase_OB-fold_sf"/>
</dbReference>
<evidence type="ECO:0000256" key="1">
    <source>
        <dbReference type="SAM" id="Phobius"/>
    </source>
</evidence>
<organism evidence="3 4">
    <name type="scientific">Staphylococcus saccharolyticus</name>
    <dbReference type="NCBI Taxonomy" id="33028"/>
    <lineage>
        <taxon>Bacteria</taxon>
        <taxon>Bacillati</taxon>
        <taxon>Bacillota</taxon>
        <taxon>Bacilli</taxon>
        <taxon>Bacillales</taxon>
        <taxon>Staphylococcaceae</taxon>
        <taxon>Staphylococcus</taxon>
    </lineage>
</organism>
<dbReference type="InterPro" id="IPR016071">
    <property type="entry name" value="Staphylococal_nuclease_OB-fold"/>
</dbReference>
<dbReference type="PROSITE" id="PS50830">
    <property type="entry name" value="TNASE_3"/>
    <property type="match status" value="1"/>
</dbReference>
<sequence>MGEFLFLLVVLSFSSIFILYRRAFSNSNHVKSIRFISLIAVVTILLPIIGQPHNNEANAATQLHKEKAKLVKVVDGDTVKLNYRGKISTFRLLFIDTLETKDPRKPVQKYGPEASAFTTKMMTHAKNVEIAFDKGQKTDKYGRYLVSFMLMVKWSIMR</sequence>
<name>A0A380H6Z4_9STAP</name>
<dbReference type="AlphaFoldDB" id="A0A380H6Z4"/>
<reference evidence="3 4" key="1">
    <citation type="submission" date="2018-06" db="EMBL/GenBank/DDBJ databases">
        <authorList>
            <consortium name="Pathogen Informatics"/>
            <person name="Doyle S."/>
        </authorList>
    </citation>
    <scope>NUCLEOTIDE SEQUENCE [LARGE SCALE GENOMIC DNA]</scope>
    <source>
        <strain evidence="3 4">NCTC11807</strain>
    </source>
</reference>